<evidence type="ECO:0000313" key="11">
    <source>
        <dbReference type="EMBL" id="CAL8114639.1"/>
    </source>
</evidence>
<feature type="domain" description="C2H2-type" evidence="10">
    <location>
        <begin position="243"/>
        <end position="270"/>
    </location>
</feature>
<accession>A0ABP1QYH7</accession>
<proteinExistence type="inferred from homology"/>
<feature type="domain" description="C2H2-type" evidence="10">
    <location>
        <begin position="40"/>
        <end position="68"/>
    </location>
</feature>
<organism evidence="11 12">
    <name type="scientific">Orchesella dallaii</name>
    <dbReference type="NCBI Taxonomy" id="48710"/>
    <lineage>
        <taxon>Eukaryota</taxon>
        <taxon>Metazoa</taxon>
        <taxon>Ecdysozoa</taxon>
        <taxon>Arthropoda</taxon>
        <taxon>Hexapoda</taxon>
        <taxon>Collembola</taxon>
        <taxon>Entomobryomorpha</taxon>
        <taxon>Entomobryoidea</taxon>
        <taxon>Orchesellidae</taxon>
        <taxon>Orchesellinae</taxon>
        <taxon>Orchesella</taxon>
    </lineage>
</organism>
<protein>
    <recommendedName>
        <fullName evidence="10">C2H2-type domain-containing protein</fullName>
    </recommendedName>
</protein>
<dbReference type="EMBL" id="CAXLJM020000050">
    <property type="protein sequence ID" value="CAL8114639.1"/>
    <property type="molecule type" value="Genomic_DNA"/>
</dbReference>
<reference evidence="11 12" key="1">
    <citation type="submission" date="2024-08" db="EMBL/GenBank/DDBJ databases">
        <authorList>
            <person name="Cucini C."/>
            <person name="Frati F."/>
        </authorList>
    </citation>
    <scope>NUCLEOTIDE SEQUENCE [LARGE SCALE GENOMIC DNA]</scope>
</reference>
<comment type="subcellular location">
    <subcellularLocation>
        <location evidence="1">Nucleus</location>
    </subcellularLocation>
</comment>
<keyword evidence="4 8" id="KW-0863">Zinc-finger</keyword>
<evidence type="ECO:0000256" key="1">
    <source>
        <dbReference type="ARBA" id="ARBA00004123"/>
    </source>
</evidence>
<evidence type="ECO:0000313" key="12">
    <source>
        <dbReference type="Proteomes" id="UP001642540"/>
    </source>
</evidence>
<keyword evidence="3" id="KW-0677">Repeat</keyword>
<feature type="domain" description="C2H2-type" evidence="10">
    <location>
        <begin position="215"/>
        <end position="242"/>
    </location>
</feature>
<dbReference type="PROSITE" id="PS00028">
    <property type="entry name" value="ZINC_FINGER_C2H2_1"/>
    <property type="match status" value="10"/>
</dbReference>
<dbReference type="SUPFAM" id="SSF57667">
    <property type="entry name" value="beta-beta-alpha zinc fingers"/>
    <property type="match status" value="5"/>
</dbReference>
<dbReference type="PANTHER" id="PTHR24388">
    <property type="entry name" value="ZINC FINGER PROTEIN"/>
    <property type="match status" value="1"/>
</dbReference>
<feature type="compositionally biased region" description="Basic residues" evidence="9">
    <location>
        <begin position="336"/>
        <end position="345"/>
    </location>
</feature>
<feature type="domain" description="C2H2-type" evidence="10">
    <location>
        <begin position="97"/>
        <end position="124"/>
    </location>
</feature>
<evidence type="ECO:0000256" key="2">
    <source>
        <dbReference type="ARBA" id="ARBA00022723"/>
    </source>
</evidence>
<comment type="similarity">
    <text evidence="7">Belongs to the snail C2H2-type zinc-finger protein family.</text>
</comment>
<evidence type="ECO:0000256" key="6">
    <source>
        <dbReference type="ARBA" id="ARBA00023242"/>
    </source>
</evidence>
<feature type="domain" description="C2H2-type" evidence="10">
    <location>
        <begin position="187"/>
        <end position="214"/>
    </location>
</feature>
<feature type="domain" description="C2H2-type" evidence="10">
    <location>
        <begin position="10"/>
        <end position="37"/>
    </location>
</feature>
<sequence>MQKIPGEQVFKCRICLKTYKSKRNLNKHQDTHNASIPRVIECTICKRTFCRITVRNAHVKNVHQKLKNHCCVFCEKRFATKGDLNIHIMNHIGEKRFWCNMCDCEFSRKDTLQMHQKQHKEKQSYKENRCEICSKSFYDKGNLIRHLQTHNPSRPRPYWCTICNKCFTTSACLEEHSLVVHQKIKKYSCVFCEKPFGRLGDLNDHIIGHVGEKHFWCKTCDKELSASRALKNHKMLHAKRKLFKCSQCFKACTTLASLKIHRLSHEPKSFQCVICLQMFARNKYLEWHILKHVKEKPCFCSECDEEFKLPKALTLHLKRGQCSKKKPTSSKSYSSKAKKIGKWAA</sequence>
<keyword evidence="12" id="KW-1185">Reference proteome</keyword>
<feature type="domain" description="C2H2-type" evidence="10">
    <location>
        <begin position="69"/>
        <end position="96"/>
    </location>
</feature>
<keyword evidence="2" id="KW-0479">Metal-binding</keyword>
<dbReference type="PANTHER" id="PTHR24388:SF54">
    <property type="entry name" value="PROTEIN ESCARGOT"/>
    <property type="match status" value="1"/>
</dbReference>
<evidence type="ECO:0000256" key="8">
    <source>
        <dbReference type="PROSITE-ProRule" id="PRU00042"/>
    </source>
</evidence>
<feature type="domain" description="C2H2-type" evidence="10">
    <location>
        <begin position="158"/>
        <end position="186"/>
    </location>
</feature>
<feature type="region of interest" description="Disordered" evidence="9">
    <location>
        <begin position="323"/>
        <end position="345"/>
    </location>
</feature>
<dbReference type="SMART" id="SM00355">
    <property type="entry name" value="ZnF_C2H2"/>
    <property type="match status" value="11"/>
</dbReference>
<dbReference type="PROSITE" id="PS50157">
    <property type="entry name" value="ZINC_FINGER_C2H2_2"/>
    <property type="match status" value="10"/>
</dbReference>
<gene>
    <name evidence="11" type="ORF">ODALV1_LOCUS16549</name>
</gene>
<feature type="domain" description="C2H2-type" evidence="10">
    <location>
        <begin position="128"/>
        <end position="155"/>
    </location>
</feature>
<keyword evidence="5" id="KW-0862">Zinc</keyword>
<evidence type="ECO:0000256" key="5">
    <source>
        <dbReference type="ARBA" id="ARBA00022833"/>
    </source>
</evidence>
<keyword evidence="6" id="KW-0539">Nucleus</keyword>
<dbReference type="InterPro" id="IPR050527">
    <property type="entry name" value="Snail/Krueppel_Znf"/>
</dbReference>
<comment type="caution">
    <text evidence="11">The sequence shown here is derived from an EMBL/GenBank/DDBJ whole genome shotgun (WGS) entry which is preliminary data.</text>
</comment>
<feature type="domain" description="C2H2-type" evidence="10">
    <location>
        <begin position="270"/>
        <end position="297"/>
    </location>
</feature>
<evidence type="ECO:0000256" key="3">
    <source>
        <dbReference type="ARBA" id="ARBA00022737"/>
    </source>
</evidence>
<dbReference type="Gene3D" id="3.30.160.60">
    <property type="entry name" value="Classic Zinc Finger"/>
    <property type="match status" value="8"/>
</dbReference>
<dbReference type="Pfam" id="PF00096">
    <property type="entry name" value="zf-C2H2"/>
    <property type="match status" value="5"/>
</dbReference>
<name>A0ABP1QYH7_9HEXA</name>
<evidence type="ECO:0000256" key="9">
    <source>
        <dbReference type="SAM" id="MobiDB-lite"/>
    </source>
</evidence>
<dbReference type="Proteomes" id="UP001642540">
    <property type="component" value="Unassembled WGS sequence"/>
</dbReference>
<dbReference type="InterPro" id="IPR036236">
    <property type="entry name" value="Znf_C2H2_sf"/>
</dbReference>
<evidence type="ECO:0000256" key="7">
    <source>
        <dbReference type="ARBA" id="ARBA00037948"/>
    </source>
</evidence>
<evidence type="ECO:0000259" key="10">
    <source>
        <dbReference type="PROSITE" id="PS50157"/>
    </source>
</evidence>
<dbReference type="InterPro" id="IPR013087">
    <property type="entry name" value="Znf_C2H2_type"/>
</dbReference>
<evidence type="ECO:0000256" key="4">
    <source>
        <dbReference type="ARBA" id="ARBA00022771"/>
    </source>
</evidence>